<keyword evidence="2" id="KW-1003">Cell membrane</keyword>
<dbReference type="InterPro" id="IPR018584">
    <property type="entry name" value="GT87"/>
</dbReference>
<dbReference type="eggNOG" id="COG5650">
    <property type="taxonomic scope" value="Bacteria"/>
</dbReference>
<keyword evidence="3" id="KW-0808">Transferase</keyword>
<dbReference type="Pfam" id="PF09594">
    <property type="entry name" value="GT87"/>
    <property type="match status" value="1"/>
</dbReference>
<dbReference type="GO" id="GO:0005886">
    <property type="term" value="C:plasma membrane"/>
    <property type="evidence" value="ECO:0007669"/>
    <property type="project" value="UniProtKB-SubCell"/>
</dbReference>
<evidence type="ECO:0000256" key="4">
    <source>
        <dbReference type="ARBA" id="ARBA00022692"/>
    </source>
</evidence>
<evidence type="ECO:0000313" key="11">
    <source>
        <dbReference type="Proteomes" id="UP000002941"/>
    </source>
</evidence>
<reference evidence="10 11" key="1">
    <citation type="submission" date="2012-05" db="EMBL/GenBank/DDBJ databases">
        <authorList>
            <person name="Harkins D.M."/>
            <person name="Madupu R."/>
            <person name="Durkin A.S."/>
            <person name="Torralba M."/>
            <person name="Methe B."/>
            <person name="Sutton G.G."/>
            <person name="Nelson K.E."/>
        </authorList>
    </citation>
    <scope>NUCLEOTIDE SEQUENCE [LARGE SCALE GENOMIC DNA]</scope>
    <source>
        <strain evidence="10 11">F0489</strain>
    </source>
</reference>
<dbReference type="AlphaFoldDB" id="J0MV10"/>
<feature type="transmembrane region" description="Helical" evidence="9">
    <location>
        <begin position="427"/>
        <end position="450"/>
    </location>
</feature>
<evidence type="ECO:0000313" key="10">
    <source>
        <dbReference type="EMBL" id="EJF38114.1"/>
    </source>
</evidence>
<dbReference type="Proteomes" id="UP000002941">
    <property type="component" value="Unassembled WGS sequence"/>
</dbReference>
<evidence type="ECO:0000256" key="2">
    <source>
        <dbReference type="ARBA" id="ARBA00022475"/>
    </source>
</evidence>
<comment type="subcellular location">
    <subcellularLocation>
        <location evidence="1">Cell membrane</location>
        <topology evidence="1">Multi-pass membrane protein</topology>
    </subcellularLocation>
</comment>
<feature type="transmembrane region" description="Helical" evidence="9">
    <location>
        <begin position="306"/>
        <end position="322"/>
    </location>
</feature>
<accession>J0MV10</accession>
<feature type="transmembrane region" description="Helical" evidence="9">
    <location>
        <begin position="243"/>
        <end position="261"/>
    </location>
</feature>
<dbReference type="EMBL" id="AKFT01000194">
    <property type="protein sequence ID" value="EJF38114.1"/>
    <property type="molecule type" value="Genomic_DNA"/>
</dbReference>
<keyword evidence="11" id="KW-1185">Reference proteome</keyword>
<feature type="region of interest" description="Disordered" evidence="8">
    <location>
        <begin position="465"/>
        <end position="484"/>
    </location>
</feature>
<proteinExistence type="inferred from homology"/>
<feature type="transmembrane region" description="Helical" evidence="9">
    <location>
        <begin position="191"/>
        <end position="208"/>
    </location>
</feature>
<dbReference type="PATRIC" id="fig|1125718.3.peg.2489"/>
<organism evidence="10 11">
    <name type="scientific">Actinomyces massiliensis F0489</name>
    <dbReference type="NCBI Taxonomy" id="1125718"/>
    <lineage>
        <taxon>Bacteria</taxon>
        <taxon>Bacillati</taxon>
        <taxon>Actinomycetota</taxon>
        <taxon>Actinomycetes</taxon>
        <taxon>Actinomycetales</taxon>
        <taxon>Actinomycetaceae</taxon>
        <taxon>Actinomyces</taxon>
    </lineage>
</organism>
<keyword evidence="6 9" id="KW-0472">Membrane</keyword>
<name>J0MV10_9ACTO</name>
<evidence type="ECO:0000256" key="7">
    <source>
        <dbReference type="ARBA" id="ARBA00024033"/>
    </source>
</evidence>
<gene>
    <name evidence="10" type="ORF">HMPREF1318_2032</name>
</gene>
<protein>
    <submittedName>
        <fullName evidence="10">PF09594 family protein</fullName>
    </submittedName>
</protein>
<evidence type="ECO:0000256" key="6">
    <source>
        <dbReference type="ARBA" id="ARBA00023136"/>
    </source>
</evidence>
<dbReference type="GO" id="GO:0016758">
    <property type="term" value="F:hexosyltransferase activity"/>
    <property type="evidence" value="ECO:0007669"/>
    <property type="project" value="InterPro"/>
</dbReference>
<comment type="caution">
    <text evidence="10">The sequence shown here is derived from an EMBL/GenBank/DDBJ whole genome shotgun (WGS) entry which is preliminary data.</text>
</comment>
<feature type="transmembrane region" description="Helical" evidence="9">
    <location>
        <begin position="214"/>
        <end position="236"/>
    </location>
</feature>
<keyword evidence="4 9" id="KW-0812">Transmembrane</keyword>
<feature type="transmembrane region" description="Helical" evidence="9">
    <location>
        <begin position="48"/>
        <end position="70"/>
    </location>
</feature>
<feature type="transmembrane region" description="Helical" evidence="9">
    <location>
        <begin position="396"/>
        <end position="415"/>
    </location>
</feature>
<evidence type="ECO:0000256" key="3">
    <source>
        <dbReference type="ARBA" id="ARBA00022679"/>
    </source>
</evidence>
<evidence type="ECO:0000256" key="9">
    <source>
        <dbReference type="SAM" id="Phobius"/>
    </source>
</evidence>
<evidence type="ECO:0000256" key="1">
    <source>
        <dbReference type="ARBA" id="ARBA00004651"/>
    </source>
</evidence>
<evidence type="ECO:0000256" key="8">
    <source>
        <dbReference type="SAM" id="MobiDB-lite"/>
    </source>
</evidence>
<keyword evidence="5 9" id="KW-1133">Transmembrane helix</keyword>
<evidence type="ECO:0000256" key="5">
    <source>
        <dbReference type="ARBA" id="ARBA00022989"/>
    </source>
</evidence>
<feature type="transmembrane region" description="Helical" evidence="9">
    <location>
        <begin position="136"/>
        <end position="157"/>
    </location>
</feature>
<sequence>MSISTGQGVRNRGTGKRRRRLQWMNESTESIERTGSVTAGPRFNIARLLISGPAQALGWAALLASAYPWLWNAEGVPVFKLDAWIYYHGIAQWHAGGSLYDWWANPREQLWPFTYPPFAAWALTPLTWVDDRTAQVLMVLATPVCTAVTAWATALALGARRRAAQAMAPWLALAGVLFLEPIYKTMEYGQVNAILMMLVAVDLLAVPAKSPWRGVGAGLAAAFKLTPAIAVVVLLARREWRTAATMTGTAIGVTALCWIVSPAESARFFLSAMLDPSRAGFPEYAGNQNLKGAIARWLPEGAWTPVWAPAAIAVCLGTWLLLRRLTAMARDTEDQHDNKNDGASPHDRLILSAQVGVAMMAGLLISPISWSHHWVWCLPILMTLATAAWRWYSPALAVTALAGAAVFALAMQWWFPGQNHAERNWPFIATVVGSSYTWWALAAGVALWTAGGRVAHHEIRIDGPDEDPETVRSARATFRRHPRR</sequence>
<comment type="similarity">
    <text evidence="7">Belongs to the glycosyltransferase 87 family.</text>
</comment>